<evidence type="ECO:0000313" key="4">
    <source>
        <dbReference type="Proteomes" id="UP000252519"/>
    </source>
</evidence>
<keyword evidence="4" id="KW-1185">Reference proteome</keyword>
<comment type="caution">
    <text evidence="3">The sequence shown here is derived from an EMBL/GenBank/DDBJ whole genome shotgun (WGS) entry which is preliminary data.</text>
</comment>
<evidence type="ECO:0000313" key="3">
    <source>
        <dbReference type="EMBL" id="RCN52101.1"/>
    </source>
</evidence>
<protein>
    <submittedName>
        <fullName evidence="3">SCP-like protein</fullName>
    </submittedName>
</protein>
<dbReference type="Proteomes" id="UP000252519">
    <property type="component" value="Unassembled WGS sequence"/>
</dbReference>
<name>A0A368H666_ANCCA</name>
<dbReference type="InterPro" id="IPR035940">
    <property type="entry name" value="CAP_sf"/>
</dbReference>
<dbReference type="Pfam" id="PF00188">
    <property type="entry name" value="CAP"/>
    <property type="match status" value="1"/>
</dbReference>
<dbReference type="EMBL" id="JOJR01000009">
    <property type="protein sequence ID" value="RCN52101.1"/>
    <property type="molecule type" value="Genomic_DNA"/>
</dbReference>
<dbReference type="Gene3D" id="3.40.33.10">
    <property type="entry name" value="CAP"/>
    <property type="match status" value="1"/>
</dbReference>
<reference evidence="3 4" key="1">
    <citation type="submission" date="2014-10" db="EMBL/GenBank/DDBJ databases">
        <title>Draft genome of the hookworm Ancylostoma caninum.</title>
        <authorList>
            <person name="Mitreva M."/>
        </authorList>
    </citation>
    <scope>NUCLEOTIDE SEQUENCE [LARGE SCALE GENOMIC DNA]</scope>
    <source>
        <strain evidence="3 4">Baltimore</strain>
    </source>
</reference>
<feature type="signal peptide" evidence="1">
    <location>
        <begin position="1"/>
        <end position="19"/>
    </location>
</feature>
<evidence type="ECO:0000256" key="1">
    <source>
        <dbReference type="SAM" id="SignalP"/>
    </source>
</evidence>
<keyword evidence="1" id="KW-0732">Signal</keyword>
<dbReference type="PANTHER" id="PTHR10334">
    <property type="entry name" value="CYSTEINE-RICH SECRETORY PROTEIN-RELATED"/>
    <property type="match status" value="1"/>
</dbReference>
<dbReference type="InterPro" id="IPR001283">
    <property type="entry name" value="CRISP-related"/>
</dbReference>
<dbReference type="OrthoDB" id="5790119at2759"/>
<dbReference type="STRING" id="29170.A0A368H666"/>
<gene>
    <name evidence="3" type="ORF">ANCCAN_01889</name>
</gene>
<proteinExistence type="predicted"/>
<dbReference type="SMART" id="SM00198">
    <property type="entry name" value="SCP"/>
    <property type="match status" value="1"/>
</dbReference>
<feature type="chain" id="PRO_5016760074" evidence="1">
    <location>
        <begin position="20"/>
        <end position="220"/>
    </location>
</feature>
<feature type="domain" description="SCP" evidence="2">
    <location>
        <begin position="31"/>
        <end position="188"/>
    </location>
</feature>
<dbReference type="CDD" id="cd05380">
    <property type="entry name" value="CAP_euk"/>
    <property type="match status" value="1"/>
</dbReference>
<dbReference type="SUPFAM" id="SSF55797">
    <property type="entry name" value="PR-1-like"/>
    <property type="match status" value="1"/>
</dbReference>
<sequence>MLTALIGTLALFYLNFISEFSCPSDLTMSDGQRSIFLDGHNDLRRKVAFGRYENREGYPAIGPAKNMYALSWDCELERKAQQSVASCSLEQGPGGEDGRNMMALSGSPSLSDDLYAQIAVLNWVSPVKFFGKNDPTNGYEERFCPFANVSGWRAMANADTTKVGCSIKRCGRDFFATCFYDKCHTVENPLIFEKGEACRTGDDCTTFPDSDCDNGLCIIH</sequence>
<dbReference type="InterPro" id="IPR014044">
    <property type="entry name" value="CAP_dom"/>
</dbReference>
<dbReference type="AlphaFoldDB" id="A0A368H666"/>
<accession>A0A368H666</accession>
<organism evidence="3 4">
    <name type="scientific">Ancylostoma caninum</name>
    <name type="common">Dog hookworm</name>
    <dbReference type="NCBI Taxonomy" id="29170"/>
    <lineage>
        <taxon>Eukaryota</taxon>
        <taxon>Metazoa</taxon>
        <taxon>Ecdysozoa</taxon>
        <taxon>Nematoda</taxon>
        <taxon>Chromadorea</taxon>
        <taxon>Rhabditida</taxon>
        <taxon>Rhabditina</taxon>
        <taxon>Rhabditomorpha</taxon>
        <taxon>Strongyloidea</taxon>
        <taxon>Ancylostomatidae</taxon>
        <taxon>Ancylostomatinae</taxon>
        <taxon>Ancylostoma</taxon>
    </lineage>
</organism>
<evidence type="ECO:0000259" key="2">
    <source>
        <dbReference type="SMART" id="SM00198"/>
    </source>
</evidence>